<keyword evidence="3" id="KW-1185">Reference proteome</keyword>
<dbReference type="InterPro" id="IPR050143">
    <property type="entry name" value="TRIM/RBCC"/>
</dbReference>
<dbReference type="EMBL" id="JAVHJS010000004">
    <property type="protein sequence ID" value="KAK2860061.1"/>
    <property type="molecule type" value="Genomic_DNA"/>
</dbReference>
<dbReference type="InterPro" id="IPR003879">
    <property type="entry name" value="Butyrophylin_SPRY"/>
</dbReference>
<dbReference type="Proteomes" id="UP001187315">
    <property type="component" value="Unassembled WGS sequence"/>
</dbReference>
<evidence type="ECO:0000313" key="3">
    <source>
        <dbReference type="Proteomes" id="UP001187315"/>
    </source>
</evidence>
<dbReference type="AlphaFoldDB" id="A0AA88NI59"/>
<dbReference type="PANTHER" id="PTHR24103">
    <property type="entry name" value="E3 UBIQUITIN-PROTEIN LIGASE TRIM"/>
    <property type="match status" value="1"/>
</dbReference>
<gene>
    <name evidence="2" type="ORF">Q7C36_004227</name>
</gene>
<dbReference type="Pfam" id="PF13765">
    <property type="entry name" value="PRY"/>
    <property type="match status" value="1"/>
</dbReference>
<dbReference type="Gene3D" id="2.60.120.920">
    <property type="match status" value="1"/>
</dbReference>
<dbReference type="InterPro" id="IPR013320">
    <property type="entry name" value="ConA-like_dom_sf"/>
</dbReference>
<dbReference type="InterPro" id="IPR003877">
    <property type="entry name" value="SPRY_dom"/>
</dbReference>
<proteinExistence type="predicted"/>
<reference evidence="2" key="1">
    <citation type="submission" date="2023-08" db="EMBL/GenBank/DDBJ databases">
        <title>Pelteobagrus vachellii genome.</title>
        <authorList>
            <person name="Liu H."/>
        </authorList>
    </citation>
    <scope>NUCLEOTIDE SEQUENCE</scope>
    <source>
        <strain evidence="2">PRFRI_2022a</strain>
        <tissue evidence="2">Muscle</tissue>
    </source>
</reference>
<feature type="domain" description="B30.2/SPRY" evidence="1">
    <location>
        <begin position="9"/>
        <end position="207"/>
    </location>
</feature>
<dbReference type="InterPro" id="IPR006574">
    <property type="entry name" value="PRY"/>
</dbReference>
<protein>
    <recommendedName>
        <fullName evidence="1">B30.2/SPRY domain-containing protein</fullName>
    </recommendedName>
</protein>
<dbReference type="PROSITE" id="PS50188">
    <property type="entry name" value="B302_SPRY"/>
    <property type="match status" value="1"/>
</dbReference>
<sequence>MVLEIKKNGKRRICDCTNKQSVELLRRVLSQLLESLNKEIGQFAHFDLKRIQQYADLRQNLLHNPERFDYCACVLGKEGFSSGRFYYEVQVREKTKWDLGVAQESVIRKGKIITSSKNGYWTVWLRNRIKYEACDSPPVPLSLKQAPQKVGVFVDYKAGLVSFYDVDAKSLIYSFTGQTFTEKLYPFFNPSRNYHGKNSAPLIIMPLTQLT</sequence>
<evidence type="ECO:0000313" key="2">
    <source>
        <dbReference type="EMBL" id="KAK2860061.1"/>
    </source>
</evidence>
<dbReference type="CDD" id="cd13733">
    <property type="entry name" value="SPRY_PRY_C-I_1"/>
    <property type="match status" value="1"/>
</dbReference>
<dbReference type="Pfam" id="PF00622">
    <property type="entry name" value="SPRY"/>
    <property type="match status" value="1"/>
</dbReference>
<dbReference type="SUPFAM" id="SSF49899">
    <property type="entry name" value="Concanavalin A-like lectins/glucanases"/>
    <property type="match status" value="1"/>
</dbReference>
<accession>A0AA88NI59</accession>
<dbReference type="InterPro" id="IPR001870">
    <property type="entry name" value="B30.2/SPRY"/>
</dbReference>
<dbReference type="InterPro" id="IPR043136">
    <property type="entry name" value="B30.2/SPRY_sf"/>
</dbReference>
<organism evidence="2 3">
    <name type="scientific">Tachysurus vachellii</name>
    <name type="common">Darkbarbel catfish</name>
    <name type="synonym">Pelteobagrus vachellii</name>
    <dbReference type="NCBI Taxonomy" id="175792"/>
    <lineage>
        <taxon>Eukaryota</taxon>
        <taxon>Metazoa</taxon>
        <taxon>Chordata</taxon>
        <taxon>Craniata</taxon>
        <taxon>Vertebrata</taxon>
        <taxon>Euteleostomi</taxon>
        <taxon>Actinopterygii</taxon>
        <taxon>Neopterygii</taxon>
        <taxon>Teleostei</taxon>
        <taxon>Ostariophysi</taxon>
        <taxon>Siluriformes</taxon>
        <taxon>Bagridae</taxon>
        <taxon>Tachysurus</taxon>
    </lineage>
</organism>
<evidence type="ECO:0000259" key="1">
    <source>
        <dbReference type="PROSITE" id="PS50188"/>
    </source>
</evidence>
<dbReference type="SMART" id="SM00449">
    <property type="entry name" value="SPRY"/>
    <property type="match status" value="1"/>
</dbReference>
<name>A0AA88NI59_TACVA</name>
<dbReference type="FunFam" id="2.60.120.920:FF:000004">
    <property type="entry name" value="Butyrophilin subfamily 1 member A1"/>
    <property type="match status" value="1"/>
</dbReference>
<comment type="caution">
    <text evidence="2">The sequence shown here is derived from an EMBL/GenBank/DDBJ whole genome shotgun (WGS) entry which is preliminary data.</text>
</comment>
<dbReference type="PRINTS" id="PR01407">
    <property type="entry name" value="BUTYPHLNCDUF"/>
</dbReference>